<sequence>MSMKRFGKAAYRIANEFVARSGRISIFQRILPRIFPATHNLGVHVVLKRSPFPRQNALRIARLVTRHGRFFRPFSSVIIERHRFQNKDDWRHKLEPLRKQQSKSVDLVERIKQIFGNSVRYNEDLKSSEWPNRVDSYEFGEFLGQGCNAAVYSAKLANSDIEISNTKYGAGFNEVTNILAEMPPVSKVIEKKYPLAIKLMFNFEHDRDGDAHLWSSMGNELAPYPNAAKLLNGRMGNFKPLPAKHPNVVRIQTAFVDSLKVLPDALERYPDALHTARWYESIASQPKTMYVVMRRYRQTLHDYVWTHHRNYWTGRVMVAQLLEACTYLHKHKVSQRDMKSDNILLEYDLDDEIPQLVIADFGCALASDDWTVLYESDDVSLGGNTKTRAPEIATAVPGKNKKVNFEMADTWAAGGLSYEILTRSNPFYKHLDTATYEESQLPALPSRVNFVTRDVIFDLLKRNPNERVKPNTAANAVNLSLFRMGEDVRQMMEKCGISQMSTLLAGSTKVLSQKFNSHLDKVINLITAETIISNLAPHLISRAERQLRATFLSRMNREDIWQSLKYFFPPGVPLNTPATSSDCFESISSLISSLSNGSQDFEMQKQPARNGYNNVPILLRHVIRTNSDGIDGIVHRFYKYLTHINFRCMSSLYVPFVLRLEVRDPSKIVQSFMDNSNAGSESPFAGERTRQRLVKKANSPPKKDQKVGKDDPPTGVMANEPSHNYHKGNRTYSEVVVESLDGEKLIDTSSVAGTSERSAGARSGSEGPYEHVAYYSGNPLTEKTEGIMHFYKYNDEKLIRSAQCRMLCMYAVPAQVEVREIISFMCISLTMISSIRVVRDPSPNQYMLIIKFKEHNDAVTFYEEFNNCAFNDLEDHVCKLFFVDRIECTTADSLLSCDDSSITELPTCAVCLERMDDSVLAILCNHSFHANCLEQWADNTCPVCRYVQSPEVVAEQRCSDCGMSNDLWICLICGNIGCGRYAEQHAQRHWELTSHTYSLKVGGERVWDYAGDNYVHRLIENQADGKLVEVQRDMNASMDEKGGKDDKLEGIKLEYTLLLTSQLEDQRKYFEGQRHDMEETMAKMEKMAYAQVETLEHQLNDRSAELKTLRGEMDESISARRMAEKKANQTVEKVAKLTNDLNDEREINEMLRKDQQVWKSQVEKLIGSQKTAREEYEQKINDLQSQVNDLLLHFETQNKLKEQLEAGTVTQEEITESQVGLDTSSSTSSKKLRRKKK</sequence>
<evidence type="ECO:0000256" key="1">
    <source>
        <dbReference type="ARBA" id="ARBA00022723"/>
    </source>
</evidence>
<dbReference type="STRING" id="6238.A8WUG0"/>
<name>A8WUG0_CAEBR</name>
<proteinExistence type="predicted"/>
<dbReference type="SMART" id="SM00184">
    <property type="entry name" value="RING"/>
    <property type="match status" value="1"/>
</dbReference>
<protein>
    <submittedName>
        <fullName evidence="10">Protein CBR-PINK-1</fullName>
    </submittedName>
</protein>
<dbReference type="PANTHER" id="PTHR24007">
    <property type="entry name" value="BRCA1-ASSOCIATED PROTEIN"/>
    <property type="match status" value="1"/>
</dbReference>
<feature type="compositionally biased region" description="Polar residues" evidence="6">
    <location>
        <begin position="1211"/>
        <end position="1222"/>
    </location>
</feature>
<dbReference type="CTD" id="8572220"/>
<dbReference type="InParanoid" id="A8WUG0"/>
<reference evidence="10 11" key="1">
    <citation type="journal article" date="2003" name="PLoS Biol.">
        <title>The genome sequence of Caenorhabditis briggsae: a platform for comparative genomics.</title>
        <authorList>
            <person name="Stein L.D."/>
            <person name="Bao Z."/>
            <person name="Blasiar D."/>
            <person name="Blumenthal T."/>
            <person name="Brent M.R."/>
            <person name="Chen N."/>
            <person name="Chinwalla A."/>
            <person name="Clarke L."/>
            <person name="Clee C."/>
            <person name="Coghlan A."/>
            <person name="Coulson A."/>
            <person name="D'Eustachio P."/>
            <person name="Fitch D.H."/>
            <person name="Fulton L.A."/>
            <person name="Fulton R.E."/>
            <person name="Griffiths-Jones S."/>
            <person name="Harris T.W."/>
            <person name="Hillier L.W."/>
            <person name="Kamath R."/>
            <person name="Kuwabara P.E."/>
            <person name="Mardis E.R."/>
            <person name="Marra M.A."/>
            <person name="Miner T.L."/>
            <person name="Minx P."/>
            <person name="Mullikin J.C."/>
            <person name="Plumb R.W."/>
            <person name="Rogers J."/>
            <person name="Schein J.E."/>
            <person name="Sohrmann M."/>
            <person name="Spieth J."/>
            <person name="Stajich J.E."/>
            <person name="Wei C."/>
            <person name="Willey D."/>
            <person name="Wilson R.K."/>
            <person name="Durbin R."/>
            <person name="Waterston R.H."/>
        </authorList>
    </citation>
    <scope>NUCLEOTIDE SEQUENCE [LARGE SCALE GENOMIC DNA]</scope>
    <source>
        <strain evidence="10 11">AF16</strain>
    </source>
</reference>
<dbReference type="AlphaFoldDB" id="A8WUG0"/>
<evidence type="ECO:0000256" key="4">
    <source>
        <dbReference type="PROSITE-ProRule" id="PRU00502"/>
    </source>
</evidence>
<keyword evidence="1" id="KW-0479">Metal-binding</keyword>
<dbReference type="Gene3D" id="1.10.510.10">
    <property type="entry name" value="Transferase(Phosphotransferase) domain 1"/>
    <property type="match status" value="1"/>
</dbReference>
<dbReference type="GO" id="GO:0061630">
    <property type="term" value="F:ubiquitin protein ligase activity"/>
    <property type="evidence" value="ECO:0000318"/>
    <property type="project" value="GO_Central"/>
</dbReference>
<feature type="coiled-coil region" evidence="5">
    <location>
        <begin position="1092"/>
        <end position="1193"/>
    </location>
</feature>
<evidence type="ECO:0000256" key="6">
    <source>
        <dbReference type="SAM" id="MobiDB-lite"/>
    </source>
</evidence>
<dbReference type="KEGG" id="cbr:CBG_02385"/>
<dbReference type="InterPro" id="IPR001841">
    <property type="entry name" value="Znf_RING"/>
</dbReference>
<evidence type="ECO:0000313" key="10">
    <source>
        <dbReference type="EMBL" id="CAP24122.1"/>
    </source>
</evidence>
<dbReference type="GO" id="GO:0007265">
    <property type="term" value="P:Ras protein signal transduction"/>
    <property type="evidence" value="ECO:0000318"/>
    <property type="project" value="GO_Central"/>
</dbReference>
<evidence type="ECO:0000256" key="2">
    <source>
        <dbReference type="ARBA" id="ARBA00022771"/>
    </source>
</evidence>
<dbReference type="PROSITE" id="PS50271">
    <property type="entry name" value="ZF_UBP"/>
    <property type="match status" value="1"/>
</dbReference>
<dbReference type="FunCoup" id="A8WUG0">
    <property type="interactions" value="1039"/>
</dbReference>
<evidence type="ECO:0000259" key="9">
    <source>
        <dbReference type="PROSITE" id="PS50271"/>
    </source>
</evidence>
<keyword evidence="11" id="KW-1185">Reference proteome</keyword>
<feature type="domain" description="Protein kinase" evidence="7">
    <location>
        <begin position="137"/>
        <end position="482"/>
    </location>
</feature>
<dbReference type="Pfam" id="PF07576">
    <property type="entry name" value="BRAP2"/>
    <property type="match status" value="1"/>
</dbReference>
<dbReference type="eggNOG" id="KOG0804">
    <property type="taxonomic scope" value="Eukaryota"/>
</dbReference>
<dbReference type="GO" id="GO:0005524">
    <property type="term" value="F:ATP binding"/>
    <property type="evidence" value="ECO:0007669"/>
    <property type="project" value="InterPro"/>
</dbReference>
<evidence type="ECO:0000313" key="12">
    <source>
        <dbReference type="WormBase" id="CBG02385"/>
    </source>
</evidence>
<dbReference type="WormBase" id="CBG02385">
    <property type="protein sequence ID" value="CBP40391"/>
    <property type="gene ID" value="WBGene00025447"/>
    <property type="gene designation" value="Cbr-pink-1"/>
</dbReference>
<keyword evidence="2 4" id="KW-0863">Zinc-finger</keyword>
<accession>A8WUG0</accession>
<evidence type="ECO:0000259" key="8">
    <source>
        <dbReference type="PROSITE" id="PS50089"/>
    </source>
</evidence>
<organism evidence="10 11">
    <name type="scientific">Caenorhabditis briggsae</name>
    <dbReference type="NCBI Taxonomy" id="6238"/>
    <lineage>
        <taxon>Eukaryota</taxon>
        <taxon>Metazoa</taxon>
        <taxon>Ecdysozoa</taxon>
        <taxon>Nematoda</taxon>
        <taxon>Chromadorea</taxon>
        <taxon>Rhabditida</taxon>
        <taxon>Rhabditina</taxon>
        <taxon>Rhabditomorpha</taxon>
        <taxon>Rhabditoidea</taxon>
        <taxon>Rhabditidae</taxon>
        <taxon>Peloderinae</taxon>
        <taxon>Caenorhabditis</taxon>
    </lineage>
</organism>
<dbReference type="Pfam" id="PF02148">
    <property type="entry name" value="zf-UBP"/>
    <property type="match status" value="1"/>
</dbReference>
<dbReference type="GO" id="GO:0008270">
    <property type="term" value="F:zinc ion binding"/>
    <property type="evidence" value="ECO:0007669"/>
    <property type="project" value="UniProtKB-KW"/>
</dbReference>
<dbReference type="RefSeq" id="XP_002630704.1">
    <property type="nucleotide sequence ID" value="XM_002630658.1"/>
</dbReference>
<dbReference type="GeneID" id="8572220"/>
<dbReference type="InterPro" id="IPR011422">
    <property type="entry name" value="BRAP2/ETP1_RRM"/>
</dbReference>
<dbReference type="PROSITE" id="PS50011">
    <property type="entry name" value="PROTEIN_KINASE_DOM"/>
    <property type="match status" value="1"/>
</dbReference>
<dbReference type="WormBase" id="CBG30157">
    <property type="protein sequence ID" value="CBP39491"/>
    <property type="gene ID" value="WBGene00270481"/>
</dbReference>
<keyword evidence="3" id="KW-0862">Zinc</keyword>
<evidence type="ECO:0000256" key="3">
    <source>
        <dbReference type="ARBA" id="ARBA00022833"/>
    </source>
</evidence>
<dbReference type="GO" id="GO:0016567">
    <property type="term" value="P:protein ubiquitination"/>
    <property type="evidence" value="ECO:0000318"/>
    <property type="project" value="GO_Central"/>
</dbReference>
<dbReference type="SMART" id="SM00220">
    <property type="entry name" value="S_TKc"/>
    <property type="match status" value="1"/>
</dbReference>
<dbReference type="Proteomes" id="UP000008549">
    <property type="component" value="Unassembled WGS sequence"/>
</dbReference>
<dbReference type="InterPro" id="IPR000719">
    <property type="entry name" value="Prot_kinase_dom"/>
</dbReference>
<dbReference type="Gene3D" id="3.30.40.10">
    <property type="entry name" value="Zinc/RING finger domain, C3HC4 (zinc finger)"/>
    <property type="match status" value="2"/>
</dbReference>
<dbReference type="GO" id="GO:0005737">
    <property type="term" value="C:cytoplasm"/>
    <property type="evidence" value="ECO:0000318"/>
    <property type="project" value="GO_Central"/>
</dbReference>
<dbReference type="OMA" id="YRIANEF"/>
<feature type="region of interest" description="Disordered" evidence="6">
    <location>
        <begin position="672"/>
        <end position="727"/>
    </location>
</feature>
<evidence type="ECO:0000313" key="13">
    <source>
        <dbReference type="WormBase" id="CBG30157"/>
    </source>
</evidence>
<dbReference type="EMBL" id="HE601438">
    <property type="protein sequence ID" value="CAP24122.1"/>
    <property type="molecule type" value="Genomic_DNA"/>
</dbReference>
<keyword evidence="5" id="KW-0175">Coiled coil</keyword>
<dbReference type="Pfam" id="PF00069">
    <property type="entry name" value="Pkinase"/>
    <property type="match status" value="1"/>
</dbReference>
<dbReference type="InterPro" id="IPR013083">
    <property type="entry name" value="Znf_RING/FYVE/PHD"/>
</dbReference>
<feature type="domain" description="UBP-type" evidence="9">
    <location>
        <begin position="942"/>
        <end position="1034"/>
    </location>
</feature>
<dbReference type="eggNOG" id="KOG4158">
    <property type="taxonomic scope" value="Eukaryota"/>
</dbReference>
<evidence type="ECO:0000256" key="5">
    <source>
        <dbReference type="SAM" id="Coils"/>
    </source>
</evidence>
<dbReference type="PROSITE" id="PS50089">
    <property type="entry name" value="ZF_RING_2"/>
    <property type="match status" value="1"/>
</dbReference>
<dbReference type="HOGENOM" id="CLU_267132_0_0_1"/>
<evidence type="ECO:0000259" key="7">
    <source>
        <dbReference type="PROSITE" id="PS50011"/>
    </source>
</evidence>
<reference evidence="10 11" key="2">
    <citation type="journal article" date="2011" name="PLoS Genet.">
        <title>Caenorhabditis briggsae recombinant inbred line genotypes reveal inter-strain incompatibility and the evolution of recombination.</title>
        <authorList>
            <person name="Ross J.A."/>
            <person name="Koboldt D.C."/>
            <person name="Staisch J.E."/>
            <person name="Chamberlin H.M."/>
            <person name="Gupta B.P."/>
            <person name="Miller R.D."/>
            <person name="Baird S.E."/>
            <person name="Haag E.S."/>
        </authorList>
    </citation>
    <scope>NUCLEOTIDE SEQUENCE [LARGE SCALE GENOMIC DNA]</scope>
    <source>
        <strain evidence="10 11">AF16</strain>
    </source>
</reference>
<gene>
    <name evidence="12" type="primary">pink-1</name>
    <name evidence="12" type="synonym">brap-2</name>
    <name evidence="10" type="synonym">Cbr-pink-1</name>
    <name evidence="12" type="ORF">CBG02385</name>
    <name evidence="13" type="ORF">CBG30157</name>
    <name evidence="10" type="ORF">CBG_02385</name>
</gene>
<dbReference type="SUPFAM" id="SSF56112">
    <property type="entry name" value="Protein kinase-like (PK-like)"/>
    <property type="match status" value="1"/>
</dbReference>
<dbReference type="PANTHER" id="PTHR24007:SF7">
    <property type="entry name" value="BRCA1-ASSOCIATED PROTEIN"/>
    <property type="match status" value="1"/>
</dbReference>
<feature type="domain" description="RING-type" evidence="8">
    <location>
        <begin position="908"/>
        <end position="945"/>
    </location>
</feature>
<dbReference type="InterPro" id="IPR001607">
    <property type="entry name" value="Znf_UBP"/>
</dbReference>
<feature type="region of interest" description="Disordered" evidence="6">
    <location>
        <begin position="1211"/>
        <end position="1237"/>
    </location>
</feature>
<dbReference type="InterPro" id="IPR047243">
    <property type="entry name" value="RING-H2_BRAP2"/>
</dbReference>
<dbReference type="GO" id="GO:0004672">
    <property type="term" value="F:protein kinase activity"/>
    <property type="evidence" value="ECO:0007669"/>
    <property type="project" value="InterPro"/>
</dbReference>
<dbReference type="Pfam" id="PF13639">
    <property type="entry name" value="zf-RING_2"/>
    <property type="match status" value="1"/>
</dbReference>
<evidence type="ECO:0000313" key="11">
    <source>
        <dbReference type="Proteomes" id="UP000008549"/>
    </source>
</evidence>
<dbReference type="InterPro" id="IPR011009">
    <property type="entry name" value="Kinase-like_dom_sf"/>
</dbReference>
<dbReference type="SUPFAM" id="SSF57850">
    <property type="entry name" value="RING/U-box"/>
    <property type="match status" value="2"/>
</dbReference>
<dbReference type="SMART" id="SM00290">
    <property type="entry name" value="ZnF_UBP"/>
    <property type="match status" value="1"/>
</dbReference>
<feature type="compositionally biased region" description="Basic and acidic residues" evidence="6">
    <location>
        <begin position="701"/>
        <end position="712"/>
    </location>
</feature>
<feature type="non-terminal residue" evidence="10">
    <location>
        <position position="1237"/>
    </location>
</feature>
<dbReference type="CDD" id="cd16457">
    <property type="entry name" value="RING-H2_BRAP2"/>
    <property type="match status" value="1"/>
</dbReference>